<accession>A0A821YHZ2</accession>
<keyword evidence="2" id="KW-1185">Reference proteome</keyword>
<reference evidence="1" key="1">
    <citation type="submission" date="2021-02" db="EMBL/GenBank/DDBJ databases">
        <authorList>
            <person name="Steward A R."/>
        </authorList>
    </citation>
    <scope>NUCLEOTIDE SEQUENCE</scope>
</reference>
<dbReference type="Proteomes" id="UP000663880">
    <property type="component" value="Unassembled WGS sequence"/>
</dbReference>
<proteinExistence type="predicted"/>
<dbReference type="EMBL" id="CAJOBZ010000077">
    <property type="protein sequence ID" value="CAF4954459.1"/>
    <property type="molecule type" value="Genomic_DNA"/>
</dbReference>
<comment type="caution">
    <text evidence="1">The sequence shown here is derived from an EMBL/GenBank/DDBJ whole genome shotgun (WGS) entry which is preliminary data.</text>
</comment>
<evidence type="ECO:0000313" key="1">
    <source>
        <dbReference type="EMBL" id="CAF4954459.1"/>
    </source>
</evidence>
<evidence type="ECO:0000313" key="2">
    <source>
        <dbReference type="Proteomes" id="UP000663880"/>
    </source>
</evidence>
<organism evidence="1 2">
    <name type="scientific">Pieris macdunnoughi</name>
    <dbReference type="NCBI Taxonomy" id="345717"/>
    <lineage>
        <taxon>Eukaryota</taxon>
        <taxon>Metazoa</taxon>
        <taxon>Ecdysozoa</taxon>
        <taxon>Arthropoda</taxon>
        <taxon>Hexapoda</taxon>
        <taxon>Insecta</taxon>
        <taxon>Pterygota</taxon>
        <taxon>Neoptera</taxon>
        <taxon>Endopterygota</taxon>
        <taxon>Lepidoptera</taxon>
        <taxon>Glossata</taxon>
        <taxon>Ditrysia</taxon>
        <taxon>Papilionoidea</taxon>
        <taxon>Pieridae</taxon>
        <taxon>Pierinae</taxon>
        <taxon>Pieris</taxon>
    </lineage>
</organism>
<sequence length="38" mass="4305">MHTEDERESSSAACLKCLRTAKLPVATYFLTFASRWAL</sequence>
<gene>
    <name evidence="1" type="ORF">PMACD_LOCUS16043</name>
</gene>
<feature type="non-terminal residue" evidence="1">
    <location>
        <position position="38"/>
    </location>
</feature>
<dbReference type="AlphaFoldDB" id="A0A821YHZ2"/>
<protein>
    <submittedName>
        <fullName evidence="1">Uncharacterized protein</fullName>
    </submittedName>
</protein>
<name>A0A821YHZ2_9NEOP</name>